<organism evidence="2 3">
    <name type="scientific">Halorussus aquaticus</name>
    <dbReference type="NCBI Taxonomy" id="2953748"/>
    <lineage>
        <taxon>Archaea</taxon>
        <taxon>Methanobacteriati</taxon>
        <taxon>Methanobacteriota</taxon>
        <taxon>Stenosarchaea group</taxon>
        <taxon>Halobacteria</taxon>
        <taxon>Halobacteriales</taxon>
        <taxon>Haladaptataceae</taxon>
        <taxon>Halorussus</taxon>
    </lineage>
</organism>
<dbReference type="InterPro" id="IPR000361">
    <property type="entry name" value="ATAP_core_dom"/>
</dbReference>
<dbReference type="InterPro" id="IPR035903">
    <property type="entry name" value="HesB-like_dom_sf"/>
</dbReference>
<sequence length="122" mass="12997">MSTDTAPDGDSATEIEVTEGAAEQALALLEGEELDTGIAGLRLFVQQGGCAGLSYGMRFDEEPEDDDTVYEHHGLRVFVDPASMNYIEGSVVDYEDGLQGAGFHVDNPNVVSECGCGESFRT</sequence>
<dbReference type="PANTHER" id="PTHR43011:SF1">
    <property type="entry name" value="IRON-SULFUR CLUSTER ASSEMBLY 2 HOMOLOG, MITOCHONDRIAL"/>
    <property type="match status" value="1"/>
</dbReference>
<feature type="domain" description="Core" evidence="1">
    <location>
        <begin position="14"/>
        <end position="118"/>
    </location>
</feature>
<gene>
    <name evidence="2" type="ORF">ACFO9K_00045</name>
</gene>
<evidence type="ECO:0000313" key="2">
    <source>
        <dbReference type="EMBL" id="MFC4822640.1"/>
    </source>
</evidence>
<dbReference type="PROSITE" id="PS01152">
    <property type="entry name" value="HESB"/>
    <property type="match status" value="1"/>
</dbReference>
<reference evidence="2 3" key="1">
    <citation type="journal article" date="2019" name="Int. J. Syst. Evol. Microbiol.">
        <title>The Global Catalogue of Microorganisms (GCM) 10K type strain sequencing project: providing services to taxonomists for standard genome sequencing and annotation.</title>
        <authorList>
            <consortium name="The Broad Institute Genomics Platform"/>
            <consortium name="The Broad Institute Genome Sequencing Center for Infectious Disease"/>
            <person name="Wu L."/>
            <person name="Ma J."/>
        </authorList>
    </citation>
    <scope>NUCLEOTIDE SEQUENCE [LARGE SCALE GENOMIC DNA]</scope>
    <source>
        <strain evidence="2 3">XZYJ18</strain>
    </source>
</reference>
<dbReference type="Proteomes" id="UP001595945">
    <property type="component" value="Unassembled WGS sequence"/>
</dbReference>
<dbReference type="NCBIfam" id="TIGR00049">
    <property type="entry name" value="iron-sulfur cluster assembly accessory protein"/>
    <property type="match status" value="1"/>
</dbReference>
<evidence type="ECO:0000259" key="1">
    <source>
        <dbReference type="Pfam" id="PF01521"/>
    </source>
</evidence>
<dbReference type="InterPro" id="IPR017870">
    <property type="entry name" value="FeS_cluster_insertion_CS"/>
</dbReference>
<dbReference type="PANTHER" id="PTHR43011">
    <property type="entry name" value="IRON-SULFUR CLUSTER ASSEMBLY 2 HOMOLOG, MITOCHONDRIAL"/>
    <property type="match status" value="1"/>
</dbReference>
<dbReference type="EMBL" id="JBHSHT010000001">
    <property type="protein sequence ID" value="MFC4822640.1"/>
    <property type="molecule type" value="Genomic_DNA"/>
</dbReference>
<dbReference type="SUPFAM" id="SSF89360">
    <property type="entry name" value="HesB-like domain"/>
    <property type="match status" value="1"/>
</dbReference>
<evidence type="ECO:0000313" key="3">
    <source>
        <dbReference type="Proteomes" id="UP001595945"/>
    </source>
</evidence>
<protein>
    <submittedName>
        <fullName evidence="2">HesB/IscA family protein</fullName>
    </submittedName>
</protein>
<accession>A0ABD5PWN4</accession>
<dbReference type="InterPro" id="IPR016092">
    <property type="entry name" value="ATAP"/>
</dbReference>
<comment type="caution">
    <text evidence="2">The sequence shown here is derived from an EMBL/GenBank/DDBJ whole genome shotgun (WGS) entry which is preliminary data.</text>
</comment>
<dbReference type="RefSeq" id="WP_254267834.1">
    <property type="nucleotide sequence ID" value="NZ_CP100400.1"/>
</dbReference>
<dbReference type="Pfam" id="PF01521">
    <property type="entry name" value="Fe-S_biosyn"/>
    <property type="match status" value="1"/>
</dbReference>
<dbReference type="GeneID" id="73046319"/>
<keyword evidence="3" id="KW-1185">Reference proteome</keyword>
<dbReference type="AlphaFoldDB" id="A0ABD5PWN4"/>
<dbReference type="Gene3D" id="2.60.300.12">
    <property type="entry name" value="HesB-like domain"/>
    <property type="match status" value="1"/>
</dbReference>
<proteinExistence type="predicted"/>
<name>A0ABD5PWN4_9EURY</name>